<protein>
    <submittedName>
        <fullName evidence="1">Uncharacterized protein</fullName>
    </submittedName>
</protein>
<reference evidence="1" key="1">
    <citation type="submission" date="2018-02" db="EMBL/GenBank/DDBJ databases">
        <title>Rhizophora mucronata_Transcriptome.</title>
        <authorList>
            <person name="Meera S.P."/>
            <person name="Sreeshan A."/>
            <person name="Augustine A."/>
        </authorList>
    </citation>
    <scope>NUCLEOTIDE SEQUENCE</scope>
    <source>
        <tissue evidence="1">Leaf</tissue>
    </source>
</reference>
<dbReference type="EMBL" id="GGEC01070673">
    <property type="protein sequence ID" value="MBX51157.1"/>
    <property type="molecule type" value="Transcribed_RNA"/>
</dbReference>
<name>A0A2P2P900_RHIMU</name>
<sequence length="37" mass="4001">MIAIAFGSKSNVLVSLCFVVPTVQNGLSFKFLLKKEA</sequence>
<dbReference type="AlphaFoldDB" id="A0A2P2P900"/>
<proteinExistence type="predicted"/>
<evidence type="ECO:0000313" key="1">
    <source>
        <dbReference type="EMBL" id="MBX51157.1"/>
    </source>
</evidence>
<accession>A0A2P2P900</accession>
<organism evidence="1">
    <name type="scientific">Rhizophora mucronata</name>
    <name type="common">Asiatic mangrove</name>
    <dbReference type="NCBI Taxonomy" id="61149"/>
    <lineage>
        <taxon>Eukaryota</taxon>
        <taxon>Viridiplantae</taxon>
        <taxon>Streptophyta</taxon>
        <taxon>Embryophyta</taxon>
        <taxon>Tracheophyta</taxon>
        <taxon>Spermatophyta</taxon>
        <taxon>Magnoliopsida</taxon>
        <taxon>eudicotyledons</taxon>
        <taxon>Gunneridae</taxon>
        <taxon>Pentapetalae</taxon>
        <taxon>rosids</taxon>
        <taxon>fabids</taxon>
        <taxon>Malpighiales</taxon>
        <taxon>Rhizophoraceae</taxon>
        <taxon>Rhizophora</taxon>
    </lineage>
</organism>